<dbReference type="GO" id="GO:0016887">
    <property type="term" value="F:ATP hydrolysis activity"/>
    <property type="evidence" value="ECO:0007669"/>
    <property type="project" value="InterPro"/>
</dbReference>
<evidence type="ECO:0000259" key="3">
    <source>
        <dbReference type="Pfam" id="PF07724"/>
    </source>
</evidence>
<proteinExistence type="predicted"/>
<name>A0A8T1XAX1_ARASU</name>
<dbReference type="InterPro" id="IPR003959">
    <property type="entry name" value="ATPase_AAA_core"/>
</dbReference>
<dbReference type="PANTHER" id="PTHR11638:SF86">
    <property type="entry name" value="CHAPERONE PROTEIN CLPB4, MITOCHONDRIAL"/>
    <property type="match status" value="1"/>
</dbReference>
<dbReference type="GO" id="GO:0005737">
    <property type="term" value="C:cytoplasm"/>
    <property type="evidence" value="ECO:0007669"/>
    <property type="project" value="TreeGrafter"/>
</dbReference>
<dbReference type="OrthoDB" id="47330at2759"/>
<keyword evidence="1" id="KW-0547">Nucleotide-binding</keyword>
<evidence type="ECO:0000313" key="4">
    <source>
        <dbReference type="EMBL" id="KAG7529851.1"/>
    </source>
</evidence>
<dbReference type="GO" id="GO:0034605">
    <property type="term" value="P:cellular response to heat"/>
    <property type="evidence" value="ECO:0007669"/>
    <property type="project" value="TreeGrafter"/>
</dbReference>
<evidence type="ECO:0000256" key="1">
    <source>
        <dbReference type="ARBA" id="ARBA00022741"/>
    </source>
</evidence>
<accession>A0A8T1XAX1</accession>
<feature type="domain" description="ATPase AAA-type core" evidence="3">
    <location>
        <begin position="1"/>
        <end position="70"/>
    </location>
</feature>
<protein>
    <submittedName>
        <fullName evidence="4">P-loop containing nucleoside triphosphate hydrolase</fullName>
    </submittedName>
</protein>
<sequence>MEKTSVSQLVGASLGYVGYEDGGKSTEVVRRRPYSVVQFDEIEKPHPDVFSILLQLLDDGTITDSHGRTMRQMKKRLEQPNNKLEITLNVLKGDFAEDDTILIDADQPNNKLAIKKMENNAHVKQN</sequence>
<dbReference type="AlphaFoldDB" id="A0A8T1XAX1"/>
<evidence type="ECO:0000313" key="5">
    <source>
        <dbReference type="Proteomes" id="UP000694251"/>
    </source>
</evidence>
<dbReference type="InterPro" id="IPR050130">
    <property type="entry name" value="ClpA_ClpB"/>
</dbReference>
<comment type="caution">
    <text evidence="4">The sequence shown here is derived from an EMBL/GenBank/DDBJ whole genome shotgun (WGS) entry which is preliminary data.</text>
</comment>
<dbReference type="EMBL" id="JAEFBJ010000118">
    <property type="protein sequence ID" value="KAG7529851.1"/>
    <property type="molecule type" value="Genomic_DNA"/>
</dbReference>
<organism evidence="4 5">
    <name type="scientific">Arabidopsis suecica</name>
    <name type="common">Swedish thale-cress</name>
    <name type="synonym">Cardaminopsis suecica</name>
    <dbReference type="NCBI Taxonomy" id="45249"/>
    <lineage>
        <taxon>Eukaryota</taxon>
        <taxon>Viridiplantae</taxon>
        <taxon>Streptophyta</taxon>
        <taxon>Embryophyta</taxon>
        <taxon>Tracheophyta</taxon>
        <taxon>Spermatophyta</taxon>
        <taxon>Magnoliopsida</taxon>
        <taxon>eudicotyledons</taxon>
        <taxon>Gunneridae</taxon>
        <taxon>Pentapetalae</taxon>
        <taxon>rosids</taxon>
        <taxon>malvids</taxon>
        <taxon>Brassicales</taxon>
        <taxon>Brassicaceae</taxon>
        <taxon>Camelineae</taxon>
        <taxon>Arabidopsis</taxon>
    </lineage>
</organism>
<keyword evidence="2" id="KW-0067">ATP-binding</keyword>
<keyword evidence="4" id="KW-0378">Hydrolase</keyword>
<reference evidence="4 5" key="1">
    <citation type="submission" date="2020-12" db="EMBL/GenBank/DDBJ databases">
        <title>Concerted genomic and epigenomic changes stabilize Arabidopsis allopolyploids.</title>
        <authorList>
            <person name="Chen Z."/>
        </authorList>
    </citation>
    <scope>NUCLEOTIDE SEQUENCE [LARGE SCALE GENOMIC DNA]</scope>
    <source>
        <strain evidence="4">As9502</strain>
        <tissue evidence="4">Leaf</tissue>
    </source>
</reference>
<gene>
    <name evidence="4" type="ORF">ISN44_Un118g000050</name>
</gene>
<dbReference type="GO" id="GO:0005524">
    <property type="term" value="F:ATP binding"/>
    <property type="evidence" value="ECO:0007669"/>
    <property type="project" value="UniProtKB-KW"/>
</dbReference>
<dbReference type="Pfam" id="PF07724">
    <property type="entry name" value="AAA_2"/>
    <property type="match status" value="1"/>
</dbReference>
<evidence type="ECO:0000256" key="2">
    <source>
        <dbReference type="ARBA" id="ARBA00022840"/>
    </source>
</evidence>
<dbReference type="PANTHER" id="PTHR11638">
    <property type="entry name" value="ATP-DEPENDENT CLP PROTEASE"/>
    <property type="match status" value="1"/>
</dbReference>
<dbReference type="Proteomes" id="UP000694251">
    <property type="component" value="Unassembled WGS sequence"/>
</dbReference>
<keyword evidence="5" id="KW-1185">Reference proteome</keyword>